<keyword evidence="1" id="KW-1133">Transmembrane helix</keyword>
<evidence type="ECO:0000256" key="1">
    <source>
        <dbReference type="SAM" id="Phobius"/>
    </source>
</evidence>
<name>A0ABQ2ETL4_9DEIO</name>
<gene>
    <name evidence="2" type="ORF">GCM10008955_19220</name>
</gene>
<protein>
    <recommendedName>
        <fullName evidence="4">DUF485 domain-containing protein</fullName>
    </recommendedName>
</protein>
<dbReference type="PANTHER" id="PTHR38441">
    <property type="entry name" value="INTEGRAL MEMBRANE PROTEIN-RELATED"/>
    <property type="match status" value="1"/>
</dbReference>
<sequence length="100" mass="11293">MTASRAPAGSPPHVRNAAYKELVAQRTRFTITMTLTFLVLYFLLPVLAGYNKPLMAQKVLGNVTFGYILAFLEFVMGWVMAYIYVVKARTFDRLALEAQQ</sequence>
<keyword evidence="1" id="KW-0812">Transmembrane</keyword>
<evidence type="ECO:0000313" key="2">
    <source>
        <dbReference type="EMBL" id="GGK25674.1"/>
    </source>
</evidence>
<proteinExistence type="predicted"/>
<reference evidence="3" key="1">
    <citation type="journal article" date="2019" name="Int. J. Syst. Evol. Microbiol.">
        <title>The Global Catalogue of Microorganisms (GCM) 10K type strain sequencing project: providing services to taxonomists for standard genome sequencing and annotation.</title>
        <authorList>
            <consortium name="The Broad Institute Genomics Platform"/>
            <consortium name="The Broad Institute Genome Sequencing Center for Infectious Disease"/>
            <person name="Wu L."/>
            <person name="Ma J."/>
        </authorList>
    </citation>
    <scope>NUCLEOTIDE SEQUENCE [LARGE SCALE GENOMIC DNA]</scope>
    <source>
        <strain evidence="3">JCM 30331</strain>
    </source>
</reference>
<feature type="transmembrane region" description="Helical" evidence="1">
    <location>
        <begin position="29"/>
        <end position="50"/>
    </location>
</feature>
<dbReference type="InterPro" id="IPR007436">
    <property type="entry name" value="DUF485"/>
</dbReference>
<organism evidence="2 3">
    <name type="scientific">Deinococcus malanensis</name>
    <dbReference type="NCBI Taxonomy" id="1706855"/>
    <lineage>
        <taxon>Bacteria</taxon>
        <taxon>Thermotogati</taxon>
        <taxon>Deinococcota</taxon>
        <taxon>Deinococci</taxon>
        <taxon>Deinococcales</taxon>
        <taxon>Deinococcaceae</taxon>
        <taxon>Deinococcus</taxon>
    </lineage>
</organism>
<dbReference type="PANTHER" id="PTHR38441:SF1">
    <property type="entry name" value="MEMBRANE PROTEIN"/>
    <property type="match status" value="1"/>
</dbReference>
<evidence type="ECO:0000313" key="3">
    <source>
        <dbReference type="Proteomes" id="UP000647587"/>
    </source>
</evidence>
<dbReference type="Pfam" id="PF04341">
    <property type="entry name" value="DUF485"/>
    <property type="match status" value="1"/>
</dbReference>
<comment type="caution">
    <text evidence="2">The sequence shown here is derived from an EMBL/GenBank/DDBJ whole genome shotgun (WGS) entry which is preliminary data.</text>
</comment>
<feature type="transmembrane region" description="Helical" evidence="1">
    <location>
        <begin position="65"/>
        <end position="85"/>
    </location>
</feature>
<accession>A0ABQ2ETL4</accession>
<dbReference type="EMBL" id="BMPP01000007">
    <property type="protein sequence ID" value="GGK25674.1"/>
    <property type="molecule type" value="Genomic_DNA"/>
</dbReference>
<keyword evidence="3" id="KW-1185">Reference proteome</keyword>
<evidence type="ECO:0008006" key="4">
    <source>
        <dbReference type="Google" id="ProtNLM"/>
    </source>
</evidence>
<keyword evidence="1" id="KW-0472">Membrane</keyword>
<dbReference type="Proteomes" id="UP000647587">
    <property type="component" value="Unassembled WGS sequence"/>
</dbReference>
<dbReference type="RefSeq" id="WP_189007382.1">
    <property type="nucleotide sequence ID" value="NZ_BMPP01000007.1"/>
</dbReference>